<gene>
    <name evidence="1" type="ORF">LMG3415_01844</name>
</gene>
<organism evidence="1 2">
    <name type="scientific">Achromobacter mucicolens</name>
    <dbReference type="NCBI Taxonomy" id="1389922"/>
    <lineage>
        <taxon>Bacteria</taxon>
        <taxon>Pseudomonadati</taxon>
        <taxon>Pseudomonadota</taxon>
        <taxon>Betaproteobacteria</taxon>
        <taxon>Burkholderiales</taxon>
        <taxon>Alcaligenaceae</taxon>
        <taxon>Achromobacter</taxon>
    </lineage>
</organism>
<dbReference type="Proteomes" id="UP000507140">
    <property type="component" value="Unassembled WGS sequence"/>
</dbReference>
<sequence>MLKRRGGQCGGKCGGECGGQCEGECVGLCAGNGGRPCGGRRTAMIAAVTLLTAALAGCSVSRVDEVAVKWPPFKQGTPVVLPSDPAQCPDLAGVYRAQGERRAGGADAFLLEDLRGFLTYPLDLPGMRDAPLPAWKSSPRATVSFVPDALGWRIEARDEHGARQVSQLVLQEEGADTAAVGEPPHPGNAIWRAAGCTQGRLWVSVRHDWRQHESMGVRRHVAILRKDAGGLLLTVARESDSIGMLLPWYTNDGDLFQYWFAPATDHP</sequence>
<evidence type="ECO:0000313" key="2">
    <source>
        <dbReference type="Proteomes" id="UP000507140"/>
    </source>
</evidence>
<dbReference type="RefSeq" id="WP_233461955.1">
    <property type="nucleotide sequence ID" value="NZ_CADIKR010000002.1"/>
</dbReference>
<dbReference type="EMBL" id="CADIKR010000002">
    <property type="protein sequence ID" value="CAB3849302.1"/>
    <property type="molecule type" value="Genomic_DNA"/>
</dbReference>
<name>A0ABM8LB62_9BURK</name>
<reference evidence="1 2" key="1">
    <citation type="submission" date="2020-04" db="EMBL/GenBank/DDBJ databases">
        <authorList>
            <person name="De Canck E."/>
        </authorList>
    </citation>
    <scope>NUCLEOTIDE SEQUENCE [LARGE SCALE GENOMIC DNA]</scope>
    <source>
        <strain evidence="1 2">LMG 3415</strain>
    </source>
</reference>
<evidence type="ECO:0000313" key="1">
    <source>
        <dbReference type="EMBL" id="CAB3849302.1"/>
    </source>
</evidence>
<protein>
    <recommendedName>
        <fullName evidence="3">Lipoprotein</fullName>
    </recommendedName>
</protein>
<keyword evidence="2" id="KW-1185">Reference proteome</keyword>
<accession>A0ABM8LB62</accession>
<proteinExistence type="predicted"/>
<comment type="caution">
    <text evidence="1">The sequence shown here is derived from an EMBL/GenBank/DDBJ whole genome shotgun (WGS) entry which is preliminary data.</text>
</comment>
<evidence type="ECO:0008006" key="3">
    <source>
        <dbReference type="Google" id="ProtNLM"/>
    </source>
</evidence>